<dbReference type="InterPro" id="IPR009000">
    <property type="entry name" value="Transl_B-barrel_sf"/>
</dbReference>
<dbReference type="InterPro" id="IPR018165">
    <property type="entry name" value="Ala-tRNA-synth_IIc_core"/>
</dbReference>
<reference evidence="3 4" key="1">
    <citation type="journal article" date="2019" name="Int. J. Syst. Evol. Microbiol.">
        <title>The Global Catalogue of Microorganisms (GCM) 10K type strain sequencing project: providing services to taxonomists for standard genome sequencing and annotation.</title>
        <authorList>
            <consortium name="The Broad Institute Genomics Platform"/>
            <consortium name="The Broad Institute Genome Sequencing Center for Infectious Disease"/>
            <person name="Wu L."/>
            <person name="Ma J."/>
        </authorList>
    </citation>
    <scope>NUCLEOTIDE SEQUENCE [LARGE SCALE GENOMIC DNA]</scope>
    <source>
        <strain evidence="3 4">JCM 16328</strain>
    </source>
</reference>
<keyword evidence="4" id="KW-1185">Reference proteome</keyword>
<keyword evidence="1" id="KW-0175">Coiled coil</keyword>
<dbReference type="Gene3D" id="3.10.310.40">
    <property type="match status" value="1"/>
</dbReference>
<evidence type="ECO:0000256" key="1">
    <source>
        <dbReference type="SAM" id="Coils"/>
    </source>
</evidence>
<feature type="domain" description="Alanyl-transfer RNA synthetases family profile" evidence="2">
    <location>
        <begin position="27"/>
        <end position="253"/>
    </location>
</feature>
<dbReference type="SUPFAM" id="SSF50447">
    <property type="entry name" value="Translation proteins"/>
    <property type="match status" value="1"/>
</dbReference>
<dbReference type="Gene3D" id="2.40.30.130">
    <property type="match status" value="1"/>
</dbReference>
<dbReference type="SUPFAM" id="SSF55186">
    <property type="entry name" value="ThrRS/AlaRS common domain"/>
    <property type="match status" value="1"/>
</dbReference>
<name>A0AAV3TAP8_9EURY</name>
<dbReference type="GO" id="GO:0003676">
    <property type="term" value="F:nucleic acid binding"/>
    <property type="evidence" value="ECO:0007669"/>
    <property type="project" value="InterPro"/>
</dbReference>
<dbReference type="AlphaFoldDB" id="A0AAV3TAP8"/>
<comment type="caution">
    <text evidence="3">The sequence shown here is derived from an EMBL/GenBank/DDBJ whole genome shotgun (WGS) entry which is preliminary data.</text>
</comment>
<evidence type="ECO:0000313" key="4">
    <source>
        <dbReference type="Proteomes" id="UP001500420"/>
    </source>
</evidence>
<organism evidence="3 4">
    <name type="scientific">Natronoarchaeum mannanilyticum</name>
    <dbReference type="NCBI Taxonomy" id="926360"/>
    <lineage>
        <taxon>Archaea</taxon>
        <taxon>Methanobacteriati</taxon>
        <taxon>Methanobacteriota</taxon>
        <taxon>Stenosarchaea group</taxon>
        <taxon>Halobacteria</taxon>
        <taxon>Halobacteriales</taxon>
        <taxon>Natronoarchaeaceae</taxon>
    </lineage>
</organism>
<protein>
    <recommendedName>
        <fullName evidence="2">Alanyl-transfer RNA synthetases family profile domain-containing protein</fullName>
    </recommendedName>
</protein>
<accession>A0AAV3TAP8</accession>
<evidence type="ECO:0000313" key="3">
    <source>
        <dbReference type="EMBL" id="GAA0673804.1"/>
    </source>
</evidence>
<dbReference type="Gene3D" id="3.30.980.10">
    <property type="entry name" value="Threonyl-trna Synthetase, Chain A, domain 2"/>
    <property type="match status" value="1"/>
</dbReference>
<dbReference type="GO" id="GO:0006419">
    <property type="term" value="P:alanyl-tRNA aminoacylation"/>
    <property type="evidence" value="ECO:0007669"/>
    <property type="project" value="InterPro"/>
</dbReference>
<dbReference type="GO" id="GO:0004813">
    <property type="term" value="F:alanine-tRNA ligase activity"/>
    <property type="evidence" value="ECO:0007669"/>
    <property type="project" value="InterPro"/>
</dbReference>
<feature type="coiled-coil region" evidence="1">
    <location>
        <begin position="269"/>
        <end position="303"/>
    </location>
</feature>
<dbReference type="Proteomes" id="UP001500420">
    <property type="component" value="Unassembled WGS sequence"/>
</dbReference>
<dbReference type="GO" id="GO:0002161">
    <property type="term" value="F:aminoacyl-tRNA deacylase activity"/>
    <property type="evidence" value="ECO:0007669"/>
    <property type="project" value="UniProtKB-ARBA"/>
</dbReference>
<dbReference type="Pfam" id="PF07973">
    <property type="entry name" value="tRNA_SAD"/>
    <property type="match status" value="1"/>
</dbReference>
<dbReference type="PANTHER" id="PTHR11777:SF9">
    <property type="entry name" value="ALANINE--TRNA LIGASE, CYTOPLASMIC"/>
    <property type="match status" value="1"/>
</dbReference>
<dbReference type="InterPro" id="IPR012947">
    <property type="entry name" value="tRNA_SAD"/>
</dbReference>
<dbReference type="InterPro" id="IPR018163">
    <property type="entry name" value="Thr/Ala-tRNA-synth_IIc_edit"/>
</dbReference>
<dbReference type="PANTHER" id="PTHR11777">
    <property type="entry name" value="ALANYL-TRNA SYNTHETASE"/>
    <property type="match status" value="1"/>
</dbReference>
<evidence type="ECO:0000259" key="2">
    <source>
        <dbReference type="PROSITE" id="PS50860"/>
    </source>
</evidence>
<sequence length="410" mass="43418">MSGQRAAAEPYTTQFSTTVRSVDGRDVRLETTYFYAESGGQPADAGRIGTTRVEGVRLEDGEIVHELAEPDAVRPSQSVLCTIDWERRMYCMRAHTASHALYGAARRLFDDVDYAGFDIGAPDGDLGGDESVRIDFRTDAEIDDAALVDLERAVNRVVWDAHDVAWETVPADEAFDRNDVAYNAKTEEGLAGDGDGVRLVTIEDWDVAACGGTHVRNTREIGPVTVLDRSNPGAGRTRVEFAVGPAGIERRCDEKAAATAAARGLDVGVDEVPAALDRLREERDELEAECADLRGRLIDAEVAALADAEIERDDASWRVGTVDGVGPNDVAEALRNRASDGTMPADAVAVVGTERPPFLVVAAGEGVDAAAAVDDVTAEFGGGGGGDTTVAQGGGLDADPEDIVAFLRGE</sequence>
<gene>
    <name evidence="3" type="ORF">GCM10009020_21140</name>
</gene>
<dbReference type="InterPro" id="IPR050058">
    <property type="entry name" value="Ala-tRNA_ligase"/>
</dbReference>
<dbReference type="PROSITE" id="PS50860">
    <property type="entry name" value="AA_TRNA_LIGASE_II_ALA"/>
    <property type="match status" value="1"/>
</dbReference>
<dbReference type="SMART" id="SM00863">
    <property type="entry name" value="tRNA_SAD"/>
    <property type="match status" value="1"/>
</dbReference>
<dbReference type="GO" id="GO:0005524">
    <property type="term" value="F:ATP binding"/>
    <property type="evidence" value="ECO:0007669"/>
    <property type="project" value="InterPro"/>
</dbReference>
<dbReference type="RefSeq" id="WP_343773980.1">
    <property type="nucleotide sequence ID" value="NZ_BAAADV010000004.1"/>
</dbReference>
<proteinExistence type="predicted"/>
<dbReference type="EMBL" id="BAAADV010000004">
    <property type="protein sequence ID" value="GAA0673804.1"/>
    <property type="molecule type" value="Genomic_DNA"/>
</dbReference>